<reference evidence="5 6" key="1">
    <citation type="submission" date="2019-12" db="EMBL/GenBank/DDBJ databases">
        <title>Nesterenkonia muleiensis sp. nov., a novel actinobacterium isolated from sap of Populus euphratica.</title>
        <authorList>
            <person name="Wang R."/>
        </authorList>
    </citation>
    <scope>NUCLEOTIDE SEQUENCE [LARGE SCALE GENOMIC DNA]</scope>
    <source>
        <strain evidence="5 6">F10</strain>
    </source>
</reference>
<dbReference type="Proteomes" id="UP000460157">
    <property type="component" value="Unassembled WGS sequence"/>
</dbReference>
<dbReference type="EMBL" id="WRPM01000022">
    <property type="protein sequence ID" value="MVT25364.1"/>
    <property type="molecule type" value="Genomic_DNA"/>
</dbReference>
<dbReference type="NCBIfam" id="TIGR00350">
    <property type="entry name" value="lytR_cpsA_psr"/>
    <property type="match status" value="1"/>
</dbReference>
<accession>A0A7K1UG36</accession>
<evidence type="ECO:0000313" key="6">
    <source>
        <dbReference type="Proteomes" id="UP000460157"/>
    </source>
</evidence>
<dbReference type="Gene3D" id="3.40.630.190">
    <property type="entry name" value="LCP protein"/>
    <property type="match status" value="1"/>
</dbReference>
<dbReference type="PANTHER" id="PTHR33392:SF6">
    <property type="entry name" value="POLYISOPRENYL-TEICHOIC ACID--PEPTIDOGLYCAN TEICHOIC ACID TRANSFERASE TAGU"/>
    <property type="match status" value="1"/>
</dbReference>
<evidence type="ECO:0000259" key="4">
    <source>
        <dbReference type="Pfam" id="PF03816"/>
    </source>
</evidence>
<proteinExistence type="inferred from homology"/>
<comment type="caution">
    <text evidence="5">The sequence shown here is derived from an EMBL/GenBank/DDBJ whole genome shotgun (WGS) entry which is preliminary data.</text>
</comment>
<evidence type="ECO:0000256" key="3">
    <source>
        <dbReference type="SAM" id="Phobius"/>
    </source>
</evidence>
<keyword evidence="3" id="KW-0812">Transmembrane</keyword>
<dbReference type="Pfam" id="PF03816">
    <property type="entry name" value="LytR_cpsA_psr"/>
    <property type="match status" value="1"/>
</dbReference>
<evidence type="ECO:0000256" key="1">
    <source>
        <dbReference type="ARBA" id="ARBA00006068"/>
    </source>
</evidence>
<keyword evidence="3" id="KW-1133">Transmembrane helix</keyword>
<feature type="compositionally biased region" description="Basic residues" evidence="2">
    <location>
        <begin position="1"/>
        <end position="11"/>
    </location>
</feature>
<keyword evidence="6" id="KW-1185">Reference proteome</keyword>
<dbReference type="RefSeq" id="WP_157321244.1">
    <property type="nucleotide sequence ID" value="NZ_BMFX01000022.1"/>
</dbReference>
<organism evidence="5 6">
    <name type="scientific">Nesterenkonia alkaliphila</name>
    <dbReference type="NCBI Taxonomy" id="1463631"/>
    <lineage>
        <taxon>Bacteria</taxon>
        <taxon>Bacillati</taxon>
        <taxon>Actinomycetota</taxon>
        <taxon>Actinomycetes</taxon>
        <taxon>Micrococcales</taxon>
        <taxon>Micrococcaceae</taxon>
        <taxon>Nesterenkonia</taxon>
    </lineage>
</organism>
<comment type="similarity">
    <text evidence="1">Belongs to the LytR/CpsA/Psr (LCP) family.</text>
</comment>
<evidence type="ECO:0000313" key="5">
    <source>
        <dbReference type="EMBL" id="MVT25364.1"/>
    </source>
</evidence>
<dbReference type="InterPro" id="IPR004474">
    <property type="entry name" value="LytR_CpsA_psr"/>
</dbReference>
<name>A0A7K1UG36_9MICC</name>
<dbReference type="OrthoDB" id="9782542at2"/>
<feature type="region of interest" description="Disordered" evidence="2">
    <location>
        <begin position="1"/>
        <end position="38"/>
    </location>
</feature>
<feature type="transmembrane region" description="Helical" evidence="3">
    <location>
        <begin position="46"/>
        <end position="69"/>
    </location>
</feature>
<feature type="domain" description="Cell envelope-related transcriptional attenuator" evidence="4">
    <location>
        <begin position="129"/>
        <end position="273"/>
    </location>
</feature>
<evidence type="ECO:0000256" key="2">
    <source>
        <dbReference type="SAM" id="MobiDB-lite"/>
    </source>
</evidence>
<dbReference type="InterPro" id="IPR050922">
    <property type="entry name" value="LytR/CpsA/Psr_CW_biosynth"/>
</dbReference>
<sequence>MTEPHRPRRARSGTVPPAPQSSEPQRRSRRTAGGAATKKRRRSTTIIVSILAVLIVLGLIAAAVVYHYVNRIQTVFEEERNVIEELDSLDDETAYRTSENTVNVLLLGSDSRGDQEQAYREATGEGGERSDAIMLVHIPEDRSGVYIMSIMRDLWVEIPGYGYGRINSAFSEGGLELAVDTIEEMLYTHIDHVVTIDFEGFQDLTTALGGVYVDNPRAFSAGQANPDFYPEGTIRLEGSNALRFVRERKSFPTSDYIRVENQQLVMRAIAERFLSGDTLSNPNRILAVLEAILPFMEMDDGLDSETIVGYAMDMTSLRANDIHTFTMPAGAPHTTAAGAEVILPDEEMMTLLRRSLQAENMDGFMDYMDIIDGEQSPGTFTQLEDDEPLSTELGRMLGEGLSRED</sequence>
<gene>
    <name evidence="5" type="ORF">GNZ21_03130</name>
</gene>
<keyword evidence="3" id="KW-0472">Membrane</keyword>
<dbReference type="PANTHER" id="PTHR33392">
    <property type="entry name" value="POLYISOPRENYL-TEICHOIC ACID--PEPTIDOGLYCAN TEICHOIC ACID TRANSFERASE TAGU"/>
    <property type="match status" value="1"/>
</dbReference>
<protein>
    <submittedName>
        <fullName evidence="5">LytR family transcriptional regulator</fullName>
    </submittedName>
</protein>
<dbReference type="AlphaFoldDB" id="A0A7K1UG36"/>